<dbReference type="HOGENOM" id="CLU_095253_0_0_9"/>
<dbReference type="Pfam" id="PF12850">
    <property type="entry name" value="Metallophos_2"/>
    <property type="match status" value="1"/>
</dbReference>
<comment type="caution">
    <text evidence="3">The sequence shown here is derived from an EMBL/GenBank/DDBJ whole genome shotgun (WGS) entry which is preliminary data.</text>
</comment>
<accession>N2A0D6</accession>
<sequence length="199" mass="23098">MKILLVADVECKALWDFFRKEELEGIDLILSCGDLNAEYLSFLATMSSVPVLYVHGNHDAKYNVRGPEGCICIDDTIYDYKGLRILGLGGSMRYKDDDWQFTEEEMCKRVKKMRFPIWRSKGFDVLLTHAPAKGLHDGEDLPHHGFHIFNQLMDKYEPGYFIHGHVHMNYGRGHVREDERGKTRVINAFEKYVIEIPDK</sequence>
<dbReference type="STRING" id="1235802.C823_05347"/>
<dbReference type="Proteomes" id="UP000012589">
    <property type="component" value="Unassembled WGS sequence"/>
</dbReference>
<organism evidence="3 4">
    <name type="scientific">Eubacterium plexicaudatum ASF492</name>
    <dbReference type="NCBI Taxonomy" id="1235802"/>
    <lineage>
        <taxon>Bacteria</taxon>
        <taxon>Bacillati</taxon>
        <taxon>Bacillota</taxon>
        <taxon>Clostridia</taxon>
        <taxon>Eubacteriales</taxon>
        <taxon>Eubacteriaceae</taxon>
        <taxon>Eubacterium</taxon>
    </lineage>
</organism>
<protein>
    <recommendedName>
        <fullName evidence="2">Calcineurin-like phosphoesterase domain-containing protein</fullName>
    </recommendedName>
</protein>
<dbReference type="InterPro" id="IPR051693">
    <property type="entry name" value="UPF0046_metallophosphoest"/>
</dbReference>
<dbReference type="SUPFAM" id="SSF56300">
    <property type="entry name" value="Metallo-dependent phosphatases"/>
    <property type="match status" value="1"/>
</dbReference>
<name>N2A0D6_9FIRM</name>
<dbReference type="PANTHER" id="PTHR12905:SF0">
    <property type="entry name" value="CALCINEURIN-LIKE PHOSPHOESTERASE DOMAIN-CONTAINING PROTEIN"/>
    <property type="match status" value="1"/>
</dbReference>
<evidence type="ECO:0000256" key="1">
    <source>
        <dbReference type="ARBA" id="ARBA00008950"/>
    </source>
</evidence>
<evidence type="ECO:0000313" key="4">
    <source>
        <dbReference type="Proteomes" id="UP000012589"/>
    </source>
</evidence>
<keyword evidence="4" id="KW-1185">Reference proteome</keyword>
<dbReference type="EMBL" id="AQFT01000158">
    <property type="protein sequence ID" value="EMZ19873.1"/>
    <property type="molecule type" value="Genomic_DNA"/>
</dbReference>
<gene>
    <name evidence="3" type="ORF">C823_05347</name>
</gene>
<dbReference type="OrthoDB" id="9783591at2"/>
<dbReference type="PANTHER" id="PTHR12905">
    <property type="entry name" value="METALLOPHOSPHOESTERASE"/>
    <property type="match status" value="1"/>
</dbReference>
<dbReference type="Gene3D" id="3.60.21.10">
    <property type="match status" value="1"/>
</dbReference>
<dbReference type="InterPro" id="IPR029052">
    <property type="entry name" value="Metallo-depent_PP-like"/>
</dbReference>
<dbReference type="AlphaFoldDB" id="N2A0D6"/>
<feature type="domain" description="Calcineurin-like phosphoesterase" evidence="2">
    <location>
        <begin position="1"/>
        <end position="187"/>
    </location>
</feature>
<dbReference type="PATRIC" id="fig|1235802.3.peg.5640"/>
<proteinExistence type="inferred from homology"/>
<reference evidence="3 4" key="1">
    <citation type="journal article" date="2014" name="Genome Announc.">
        <title>Draft genome sequences of the altered schaedler flora, a defined bacterial community from gnotobiotic mice.</title>
        <authorList>
            <person name="Wannemuehler M.J."/>
            <person name="Overstreet A.M."/>
            <person name="Ward D.V."/>
            <person name="Phillips G.J."/>
        </authorList>
    </citation>
    <scope>NUCLEOTIDE SEQUENCE [LARGE SCALE GENOMIC DNA]</scope>
    <source>
        <strain evidence="3 4">ASF492</strain>
    </source>
</reference>
<dbReference type="eggNOG" id="COG2129">
    <property type="taxonomic scope" value="Bacteria"/>
</dbReference>
<evidence type="ECO:0000259" key="2">
    <source>
        <dbReference type="Pfam" id="PF12850"/>
    </source>
</evidence>
<comment type="similarity">
    <text evidence="1">Belongs to the metallophosphoesterase superfamily. YfcE family.</text>
</comment>
<dbReference type="InterPro" id="IPR024654">
    <property type="entry name" value="Calcineurin-like_PHP_lpxH"/>
</dbReference>
<evidence type="ECO:0000313" key="3">
    <source>
        <dbReference type="EMBL" id="EMZ19873.1"/>
    </source>
</evidence>